<feature type="transmembrane region" description="Helical" evidence="1">
    <location>
        <begin position="12"/>
        <end position="34"/>
    </location>
</feature>
<sequence>MILYNGGMLADALAHVIGIIVVSAAIVLVGAIVLHPYNCLFHHQLN</sequence>
<reference evidence="2" key="1">
    <citation type="submission" date="2021-03" db="EMBL/GenBank/DDBJ databases">
        <title>Molecular epidemiology and mechanisms of colistin and carbapenem resistance in Enterobacteriaceae from clinical isolates, the environment and porcine samples in Pretoria, South Africa.</title>
        <authorList>
            <person name="Bogoshi D."/>
            <person name="Mbelle N.M."/>
            <person name="Naidoo V."/>
            <person name="Osei Sekyere J."/>
        </authorList>
    </citation>
    <scope>NUCLEOTIDE SEQUENCE</scope>
    <source>
        <strain evidence="2">ESB009</strain>
    </source>
</reference>
<evidence type="ECO:0000313" key="2">
    <source>
        <dbReference type="EMBL" id="MBO1919919.1"/>
    </source>
</evidence>
<dbReference type="AlphaFoldDB" id="A0A939NC61"/>
<proteinExistence type="predicted"/>
<accession>A0A939NC61</accession>
<gene>
    <name evidence="2" type="ORF">J4710_05980</name>
</gene>
<keyword evidence="1" id="KW-0812">Transmembrane</keyword>
<evidence type="ECO:0000256" key="1">
    <source>
        <dbReference type="SAM" id="Phobius"/>
    </source>
</evidence>
<keyword evidence="1" id="KW-1133">Transmembrane helix</keyword>
<keyword evidence="1" id="KW-0472">Membrane</keyword>
<organism evidence="2">
    <name type="scientific">Staphylococcus xylosus</name>
    <dbReference type="NCBI Taxonomy" id="1288"/>
    <lineage>
        <taxon>Bacteria</taxon>
        <taxon>Bacillati</taxon>
        <taxon>Bacillota</taxon>
        <taxon>Bacilli</taxon>
        <taxon>Bacillales</taxon>
        <taxon>Staphylococcaceae</taxon>
        <taxon>Staphylococcus</taxon>
    </lineage>
</organism>
<name>A0A939NC61_STAXY</name>
<dbReference type="EMBL" id="JAGETT010000029">
    <property type="protein sequence ID" value="MBO1919919.1"/>
    <property type="molecule type" value="Genomic_DNA"/>
</dbReference>
<protein>
    <submittedName>
        <fullName evidence="2">Uncharacterized protein</fullName>
    </submittedName>
</protein>
<comment type="caution">
    <text evidence="2">The sequence shown here is derived from an EMBL/GenBank/DDBJ whole genome shotgun (WGS) entry which is preliminary data.</text>
</comment>